<protein>
    <submittedName>
        <fullName evidence="1">Uncharacterized protein</fullName>
    </submittedName>
</protein>
<organism evidence="1 2">
    <name type="scientific">Mariniphaga anaerophila</name>
    <dbReference type="NCBI Taxonomy" id="1484053"/>
    <lineage>
        <taxon>Bacteria</taxon>
        <taxon>Pseudomonadati</taxon>
        <taxon>Bacteroidota</taxon>
        <taxon>Bacteroidia</taxon>
        <taxon>Marinilabiliales</taxon>
        <taxon>Prolixibacteraceae</taxon>
        <taxon>Mariniphaga</taxon>
    </lineage>
</organism>
<accession>A0A1M5BMB2</accession>
<reference evidence="1 2" key="1">
    <citation type="submission" date="2016-11" db="EMBL/GenBank/DDBJ databases">
        <authorList>
            <person name="Jaros S."/>
            <person name="Januszkiewicz K."/>
            <person name="Wedrychowicz H."/>
        </authorList>
    </citation>
    <scope>NUCLEOTIDE SEQUENCE [LARGE SCALE GENOMIC DNA]</scope>
    <source>
        <strain evidence="1 2">DSM 26910</strain>
    </source>
</reference>
<dbReference type="AlphaFoldDB" id="A0A1M5BMB2"/>
<dbReference type="STRING" id="1484053.SAMN05444274_105216"/>
<dbReference type="EMBL" id="FQUM01000005">
    <property type="protein sequence ID" value="SHF43753.1"/>
    <property type="molecule type" value="Genomic_DNA"/>
</dbReference>
<name>A0A1M5BMB2_9BACT</name>
<gene>
    <name evidence="1" type="ORF">SAMN05444274_105216</name>
</gene>
<keyword evidence="2" id="KW-1185">Reference proteome</keyword>
<dbReference type="Proteomes" id="UP000184164">
    <property type="component" value="Unassembled WGS sequence"/>
</dbReference>
<sequence length="293" mass="33150">MMQPIDKVIFGDNQFFGINHMSQEKAQQLAEKFFDNPSIFNVYRMAFDSGIRAIMLNSNDRAKDICEHFTSNKTDYPEISWYPSIPYPHKYANLISEKGIVPTLNEVLFKNNSALGVLGMITKGSAAVLGKDAIKLMKMLIDIEMKMFKGLNAKVIFLQNIITDLLLGFGVKEIFQEYCYYIEKKYKALPGLITQNMPFLKSKLEEWEIEGVVICSSFNKIGYLMSPDMESYISAVKANDPSKYQLMAMSTLASGAIPSKEAYEFINRQNIQSVVFGASSKKHIDETVSLIDI</sequence>
<evidence type="ECO:0000313" key="1">
    <source>
        <dbReference type="EMBL" id="SHF43753.1"/>
    </source>
</evidence>
<dbReference type="RefSeq" id="WP_217651608.1">
    <property type="nucleotide sequence ID" value="NZ_FQUM01000005.1"/>
</dbReference>
<evidence type="ECO:0000313" key="2">
    <source>
        <dbReference type="Proteomes" id="UP000184164"/>
    </source>
</evidence>
<proteinExistence type="predicted"/>